<dbReference type="Pfam" id="PF00078">
    <property type="entry name" value="RVT_1"/>
    <property type="match status" value="1"/>
</dbReference>
<proteinExistence type="predicted"/>
<evidence type="ECO:0000313" key="2">
    <source>
        <dbReference type="EMBL" id="DAD46453.1"/>
    </source>
</evidence>
<dbReference type="SUPFAM" id="SSF56672">
    <property type="entry name" value="DNA/RNA polymerases"/>
    <property type="match status" value="1"/>
</dbReference>
<dbReference type="PANTHER" id="PTHR33116:SF86">
    <property type="entry name" value="REVERSE TRANSCRIPTASE DOMAIN-CONTAINING PROTEIN"/>
    <property type="match status" value="1"/>
</dbReference>
<dbReference type="InterPro" id="IPR036691">
    <property type="entry name" value="Endo/exonu/phosph_ase_sf"/>
</dbReference>
<dbReference type="InterPro" id="IPR000477">
    <property type="entry name" value="RT_dom"/>
</dbReference>
<organism evidence="2 3">
    <name type="scientific">Nelumbo nucifera</name>
    <name type="common">Sacred lotus</name>
    <dbReference type="NCBI Taxonomy" id="4432"/>
    <lineage>
        <taxon>Eukaryota</taxon>
        <taxon>Viridiplantae</taxon>
        <taxon>Streptophyta</taxon>
        <taxon>Embryophyta</taxon>
        <taxon>Tracheophyta</taxon>
        <taxon>Spermatophyta</taxon>
        <taxon>Magnoliopsida</taxon>
        <taxon>Proteales</taxon>
        <taxon>Nelumbonaceae</taxon>
        <taxon>Nelumbo</taxon>
    </lineage>
</organism>
<dbReference type="Gene3D" id="3.60.10.10">
    <property type="entry name" value="Endonuclease/exonuclease/phosphatase"/>
    <property type="match status" value="1"/>
</dbReference>
<gene>
    <name evidence="2" type="ORF">HUJ06_016390</name>
</gene>
<dbReference type="PANTHER" id="PTHR33116">
    <property type="entry name" value="REVERSE TRANSCRIPTASE ZINC-BINDING DOMAIN-CONTAINING PROTEIN-RELATED-RELATED"/>
    <property type="match status" value="1"/>
</dbReference>
<dbReference type="SUPFAM" id="SSF56219">
    <property type="entry name" value="DNase I-like"/>
    <property type="match status" value="1"/>
</dbReference>
<dbReference type="Proteomes" id="UP000607653">
    <property type="component" value="Unassembled WGS sequence"/>
</dbReference>
<evidence type="ECO:0000259" key="1">
    <source>
        <dbReference type="PROSITE" id="PS50878"/>
    </source>
</evidence>
<protein>
    <recommendedName>
        <fullName evidence="1">Reverse transcriptase domain-containing protein</fullName>
    </recommendedName>
</protein>
<accession>A0A822ZNS6</accession>
<reference evidence="2 3" key="1">
    <citation type="journal article" date="2020" name="Mol. Biol. Evol.">
        <title>Distinct Expression and Methylation Patterns for Genes with Different Fates following a Single Whole-Genome Duplication in Flowering Plants.</title>
        <authorList>
            <person name="Shi T."/>
            <person name="Rahmani R.S."/>
            <person name="Gugger P.F."/>
            <person name="Wang M."/>
            <person name="Li H."/>
            <person name="Zhang Y."/>
            <person name="Li Z."/>
            <person name="Wang Q."/>
            <person name="Van de Peer Y."/>
            <person name="Marchal K."/>
            <person name="Chen J."/>
        </authorList>
    </citation>
    <scope>NUCLEOTIDE SEQUENCE [LARGE SCALE GENOMIC DNA]</scope>
    <source>
        <tissue evidence="2">Leaf</tissue>
    </source>
</reference>
<sequence>MKPEFIFIFETKTFVGFQHYCIVSSKGRGGGLWLAWQLHIDVEIIFQDDFMIVGLVNGAPPGVEWLFSGVYGNPRRFGGRVLWEMLEGIAGNYLGPWIYLGDFNVIACGNEKRGGKKIIGDSSYQLAEVQEKCNLIDLGFCGRRFTWTNGRQGLSNLFPRAMVFHLPAIQSDQCPILVDTKGDVKPKKKFFKFEAMWLRDSNCREVVKRAWDEHSIGGDVGRGLSGVRKSLIRWNIAEFGNIFNHMRRIWSEIDSLQQLDHSPHIAGMLQSLYLQLQELQRKEELFWMQRSRESWLRLGDQNTRYFHLTTTQHRRCSSIDGLKWADGSWTYDKNEIRNMFVEHFSNLFQTSSPTVALEILALLQPIVTTQDNEDLCRLPSNDEIESAIMQMSHFKAPGPDGLFALFFQKLWALVGDDIILWIHFLIPKVSHPISVNDFRPIGLCNVIYKFFVKLLANRQRPLLHKIISPWQAAFVPGKQIVDNVLVADEIIHFIKKKKGKNCVFAFKVDMSKAYDRIEWVFLTTILQKLGFNEKFVKLIHLCISTSSFSILVNEENSNKFYPQRGLRQGDPLCPYLVIMCMSALSLLLSKLVEHKKLSGIKIARGCPIVSHMMFADDLVIFGKNTVHELENVKKALQIFGCSSGQEVNYAKSGILISKNVHHHLRNMLVRFLKVKSISQRDKYLGAPLFIGINKNEVFSSVVKRVCDKLNGWRAHTLSVVGRVAFVNHMVTAIPTYLMSVLSLPITTCDDIEKVMHRFIWGASDSNNFYPTISWQKICLPKVASGLGVRRMKYFNDALLAKVGWRILIEQGSIWSYCDPKWHDCWVWKGICRSRHVLRAGCVRRVGNGHSISIWGDPWVPSQPKFKLQIPPTSVPDVICRVCDLLDSNRQWRLDLLHRFFYSISIRNILKVPISIRSSGDDGQLWLLERKGIFSFWKLKIYPRILLFLWKILHGRLSIVEWIWNFVNGSRGPNEEWMSDLILTTTVLWKIWDARNKCIFQGYLAQPMDVLQSVLFIWGMEFYTTTKICGCGNSTHL</sequence>
<dbReference type="EMBL" id="DUZY01000008">
    <property type="protein sequence ID" value="DAD46453.1"/>
    <property type="molecule type" value="Genomic_DNA"/>
</dbReference>
<feature type="domain" description="Reverse transcriptase" evidence="1">
    <location>
        <begin position="407"/>
        <end position="688"/>
    </location>
</feature>
<comment type="caution">
    <text evidence="2">The sequence shown here is derived from an EMBL/GenBank/DDBJ whole genome shotgun (WGS) entry which is preliminary data.</text>
</comment>
<dbReference type="PROSITE" id="PS50878">
    <property type="entry name" value="RT_POL"/>
    <property type="match status" value="1"/>
</dbReference>
<dbReference type="InterPro" id="IPR043502">
    <property type="entry name" value="DNA/RNA_pol_sf"/>
</dbReference>
<dbReference type="CDD" id="cd01650">
    <property type="entry name" value="RT_nLTR_like"/>
    <property type="match status" value="1"/>
</dbReference>
<dbReference type="AlphaFoldDB" id="A0A822ZNS6"/>
<name>A0A822ZNS6_NELNU</name>
<evidence type="ECO:0000313" key="3">
    <source>
        <dbReference type="Proteomes" id="UP000607653"/>
    </source>
</evidence>
<keyword evidence="3" id="KW-1185">Reference proteome</keyword>